<dbReference type="GO" id="GO:0005871">
    <property type="term" value="C:kinesin complex"/>
    <property type="evidence" value="ECO:0007669"/>
    <property type="project" value="TreeGrafter"/>
</dbReference>
<dbReference type="GO" id="GO:0016887">
    <property type="term" value="F:ATP hydrolysis activity"/>
    <property type="evidence" value="ECO:0007669"/>
    <property type="project" value="TreeGrafter"/>
</dbReference>
<dbReference type="PANTHER" id="PTHR24115:SF953">
    <property type="entry name" value="PUTATIVE-RELATED"/>
    <property type="match status" value="1"/>
</dbReference>
<feature type="domain" description="Kinesin motor" evidence="3">
    <location>
        <begin position="69"/>
        <end position="458"/>
    </location>
</feature>
<gene>
    <name evidence="4" type="ORF">TRSC58_05038</name>
</gene>
<evidence type="ECO:0000313" key="4">
    <source>
        <dbReference type="EMBL" id="ESL07275.1"/>
    </source>
</evidence>
<dbReference type="SUPFAM" id="SSF52540">
    <property type="entry name" value="P-loop containing nucleoside triphosphate hydrolases"/>
    <property type="match status" value="1"/>
</dbReference>
<evidence type="ECO:0000259" key="3">
    <source>
        <dbReference type="PROSITE" id="PS50067"/>
    </source>
</evidence>
<protein>
    <submittedName>
        <fullName evidence="4">Kinesin</fullName>
    </submittedName>
</protein>
<feature type="transmembrane region" description="Helical" evidence="2">
    <location>
        <begin position="12"/>
        <end position="37"/>
    </location>
</feature>
<comment type="similarity">
    <text evidence="1">Belongs to the TRAFAC class myosin-kinesin ATPase superfamily. Kinesin family.</text>
</comment>
<dbReference type="GO" id="GO:0003777">
    <property type="term" value="F:microtubule motor activity"/>
    <property type="evidence" value="ECO:0007669"/>
    <property type="project" value="InterPro"/>
</dbReference>
<dbReference type="PROSITE" id="PS50067">
    <property type="entry name" value="KINESIN_MOTOR_2"/>
    <property type="match status" value="1"/>
</dbReference>
<dbReference type="InterPro" id="IPR001752">
    <property type="entry name" value="Kinesin_motor_dom"/>
</dbReference>
<dbReference type="SMART" id="SM00129">
    <property type="entry name" value="KISc"/>
    <property type="match status" value="1"/>
</dbReference>
<dbReference type="InterPro" id="IPR036961">
    <property type="entry name" value="Kinesin_motor_dom_sf"/>
</dbReference>
<dbReference type="InterPro" id="IPR027417">
    <property type="entry name" value="P-loop_NTPase"/>
</dbReference>
<comment type="caution">
    <text evidence="4">The sequence shown here is derived from an EMBL/GenBank/DDBJ whole genome shotgun (WGS) entry which is preliminary data.</text>
</comment>
<dbReference type="AlphaFoldDB" id="A0A061IYW9"/>
<evidence type="ECO:0000256" key="1">
    <source>
        <dbReference type="PROSITE-ProRule" id="PRU00283"/>
    </source>
</evidence>
<keyword evidence="1" id="KW-0547">Nucleotide-binding</keyword>
<keyword evidence="2" id="KW-0812">Transmembrane</keyword>
<dbReference type="PANTHER" id="PTHR24115">
    <property type="entry name" value="KINESIN-RELATED"/>
    <property type="match status" value="1"/>
</dbReference>
<proteinExistence type="inferred from homology"/>
<sequence>MLHAASALRQKVVLPLCLLPIECVYIYIHMFGAHWLFFFPSSSSSLAVGASQPKGEGNNLYVIMEGNKRVAVAVRVRPILREGTSHTHMQEKFELEAVQRTGDTSLKVELQREGEPTRSSTFTFDHIFDQESTQLEVYDEAVVDLVDAALSGANVTILAYGQTGSGKTYTVLGDVKPNPLENDLLTYESGLFLRILSDLTEYKARQAKKGFHVVIGLSCVEIYNESIRDLFGGGPGTPPPPLKAVMIGDEVLLPSLITKEVTSLQAVFNEIQLAISRRKSRSTDSNSTSSRSHCLFLIDILQRAATAPAPSLSLLERKSNAKEKEGRRAVCDGSGAGEMPFDGMTYRINGQQELVFGSKIMLADLAGSEKIAKSGVSGEGLAEATSINSSLTALGNVVHSLYEGGYVSYRTSNLTRLLKPTFSQQNSRVLLLSQVSPTQLTFDETISTLHFANKVKAMKVTTTTGAEAERLLFDYLETEKAYDTLLADLHIFETEAETKSAVIRRKCRQNEGLYYSTLARAKAKTSLKEQRSSIESTGALRFAAEERNVIVRRRQQEELHRGEELEKMIYETARERVVEYTNLVAEMRESIAKEMGVSQHLFLQAFQVVLAGEASVIQTKEAVTFAALAARFAAEHIVMCRKQIAENEGEQESISKKFNAVRLSSFEVPEIADDDFKYAQACWGHTMAKKFFAKCMELREIQVQCAILQKGCFALEEWKVKNKEFIRQVQEQLAQTVE</sequence>
<dbReference type="Pfam" id="PF00225">
    <property type="entry name" value="Kinesin"/>
    <property type="match status" value="2"/>
</dbReference>
<keyword evidence="5" id="KW-1185">Reference proteome</keyword>
<name>A0A061IYW9_TRYRA</name>
<accession>A0A061IYW9</accession>
<dbReference type="GO" id="GO:0007018">
    <property type="term" value="P:microtubule-based movement"/>
    <property type="evidence" value="ECO:0007669"/>
    <property type="project" value="InterPro"/>
</dbReference>
<evidence type="ECO:0000256" key="2">
    <source>
        <dbReference type="SAM" id="Phobius"/>
    </source>
</evidence>
<dbReference type="PRINTS" id="PR00380">
    <property type="entry name" value="KINESINHEAVY"/>
</dbReference>
<organism evidence="4 5">
    <name type="scientific">Trypanosoma rangeli SC58</name>
    <dbReference type="NCBI Taxonomy" id="429131"/>
    <lineage>
        <taxon>Eukaryota</taxon>
        <taxon>Discoba</taxon>
        <taxon>Euglenozoa</taxon>
        <taxon>Kinetoplastea</taxon>
        <taxon>Metakinetoplastina</taxon>
        <taxon>Trypanosomatida</taxon>
        <taxon>Trypanosomatidae</taxon>
        <taxon>Trypanosoma</taxon>
        <taxon>Herpetosoma</taxon>
    </lineage>
</organism>
<dbReference type="VEuPathDB" id="TriTrypDB:TRSC58_05038"/>
<reference evidence="4 5" key="1">
    <citation type="submission" date="2013-07" db="EMBL/GenBank/DDBJ databases">
        <authorList>
            <person name="Stoco P.H."/>
            <person name="Wagner G."/>
            <person name="Gerber A."/>
            <person name="Zaha A."/>
            <person name="Thompson C."/>
            <person name="Bartholomeu D.C."/>
            <person name="Luckemeyer D.D."/>
            <person name="Bahia D."/>
            <person name="Loreto E."/>
            <person name="Prestes E.B."/>
            <person name="Lima F.M."/>
            <person name="Rodrigues-Luiz G."/>
            <person name="Vallejo G.A."/>
            <person name="Filho J.F."/>
            <person name="Monteiro K.M."/>
            <person name="Tyler K.M."/>
            <person name="de Almeida L.G."/>
            <person name="Ortiz M.F."/>
            <person name="Siervo M.A."/>
            <person name="de Moraes M.H."/>
            <person name="Cunha O.L."/>
            <person name="Mendonca-Neto R."/>
            <person name="Silva R."/>
            <person name="Teixeira S.M."/>
            <person name="Murta S.M."/>
            <person name="Sincero T.C."/>
            <person name="Mendes T.A."/>
            <person name="Urmenyi T.P."/>
            <person name="Silva V.G."/>
            <person name="da Rocha W.D."/>
            <person name="Andersson B."/>
            <person name="Romanha A.J."/>
            <person name="Steindel M."/>
            <person name="de Vasconcelos A.T."/>
            <person name="Grisard E.C."/>
        </authorList>
    </citation>
    <scope>NUCLEOTIDE SEQUENCE [LARGE SCALE GENOMIC DNA]</scope>
    <source>
        <strain evidence="4 5">SC58</strain>
    </source>
</reference>
<dbReference type="OrthoDB" id="3176171at2759"/>
<keyword evidence="1" id="KW-0067">ATP-binding</keyword>
<keyword evidence="2" id="KW-0472">Membrane</keyword>
<dbReference type="GO" id="GO:0005874">
    <property type="term" value="C:microtubule"/>
    <property type="evidence" value="ECO:0007669"/>
    <property type="project" value="TreeGrafter"/>
</dbReference>
<dbReference type="Gene3D" id="3.40.850.10">
    <property type="entry name" value="Kinesin motor domain"/>
    <property type="match status" value="1"/>
</dbReference>
<dbReference type="GO" id="GO:0005524">
    <property type="term" value="F:ATP binding"/>
    <property type="evidence" value="ECO:0007669"/>
    <property type="project" value="UniProtKB-UniRule"/>
</dbReference>
<dbReference type="GO" id="GO:0008017">
    <property type="term" value="F:microtubule binding"/>
    <property type="evidence" value="ECO:0007669"/>
    <property type="project" value="InterPro"/>
</dbReference>
<evidence type="ECO:0000313" key="5">
    <source>
        <dbReference type="Proteomes" id="UP000031737"/>
    </source>
</evidence>
<dbReference type="InterPro" id="IPR027640">
    <property type="entry name" value="Kinesin-like_fam"/>
</dbReference>
<dbReference type="EMBL" id="AUPL01005038">
    <property type="protein sequence ID" value="ESL07275.1"/>
    <property type="molecule type" value="Genomic_DNA"/>
</dbReference>
<feature type="binding site" evidence="1">
    <location>
        <begin position="161"/>
        <end position="168"/>
    </location>
    <ligand>
        <name>ATP</name>
        <dbReference type="ChEBI" id="CHEBI:30616"/>
    </ligand>
</feature>
<keyword evidence="1" id="KW-0505">Motor protein</keyword>
<keyword evidence="2" id="KW-1133">Transmembrane helix</keyword>
<dbReference type="Proteomes" id="UP000031737">
    <property type="component" value="Unassembled WGS sequence"/>
</dbReference>